<dbReference type="Pfam" id="PF01261">
    <property type="entry name" value="AP_endonuc_2"/>
    <property type="match status" value="1"/>
</dbReference>
<dbReference type="SUPFAM" id="SSF51658">
    <property type="entry name" value="Xylose isomerase-like"/>
    <property type="match status" value="1"/>
</dbReference>
<evidence type="ECO:0000259" key="1">
    <source>
        <dbReference type="Pfam" id="PF01261"/>
    </source>
</evidence>
<reference evidence="2" key="1">
    <citation type="submission" date="2019-11" db="EMBL/GenBank/DDBJ databases">
        <title>Microbial mats filling the niche in hypersaline microbial mats.</title>
        <authorList>
            <person name="Wong H.L."/>
            <person name="Macleod F.I."/>
            <person name="White R.A. III"/>
            <person name="Burns B.P."/>
        </authorList>
    </citation>
    <scope>NUCLEOTIDE SEQUENCE</scope>
    <source>
        <strain evidence="2">Rbin_158</strain>
    </source>
</reference>
<sequence>MQAEHQEHFSIGIGSYSYRYGIGSSTFAPPQPMTVFDFLREAHRLHLQGVQLCENLSFAALPLHTLQEIKTLADDLGLFLELGMRDLTRDNLRQHLDIADTVSSHFLRVVLGKNSLYRDDDPETLLKTSLQVLHETLPEILDAGVTLGIENHFDLPAEYLVRLVQEINHEQVGLIFDTTNCLGFLKSPEETLRLIGPHLVSVHLKDYLVHKVEAGYLIRGAVLGEGWLNLEEILRSVLAYNSHASIIVEMTIRRDPEQATDETLRWEKQAVEQSVRALREALEHMGATA</sequence>
<dbReference type="Gene3D" id="3.20.20.150">
    <property type="entry name" value="Divalent-metal-dependent TIM barrel enzymes"/>
    <property type="match status" value="1"/>
</dbReference>
<dbReference type="InterPro" id="IPR013022">
    <property type="entry name" value="Xyl_isomerase-like_TIM-brl"/>
</dbReference>
<feature type="domain" description="Xylose isomerase-like TIM barrel" evidence="1">
    <location>
        <begin position="84"/>
        <end position="267"/>
    </location>
</feature>
<organism evidence="2 3">
    <name type="scientific">candidate division KSB3 bacterium</name>
    <dbReference type="NCBI Taxonomy" id="2044937"/>
    <lineage>
        <taxon>Bacteria</taxon>
        <taxon>candidate division KSB3</taxon>
    </lineage>
</organism>
<dbReference type="InterPro" id="IPR050312">
    <property type="entry name" value="IolE/XylAMocC-like"/>
</dbReference>
<dbReference type="Proteomes" id="UP000649604">
    <property type="component" value="Unassembled WGS sequence"/>
</dbReference>
<dbReference type="EMBL" id="WJJP01000195">
    <property type="protein sequence ID" value="MBD3324168.1"/>
    <property type="molecule type" value="Genomic_DNA"/>
</dbReference>
<comment type="caution">
    <text evidence="2">The sequence shown here is derived from an EMBL/GenBank/DDBJ whole genome shotgun (WGS) entry which is preliminary data.</text>
</comment>
<protein>
    <submittedName>
        <fullName evidence="2">TIM barrel protein</fullName>
    </submittedName>
</protein>
<proteinExistence type="predicted"/>
<dbReference type="PANTHER" id="PTHR12110:SF41">
    <property type="entry name" value="INOSOSE DEHYDRATASE"/>
    <property type="match status" value="1"/>
</dbReference>
<accession>A0A9D5JTW9</accession>
<evidence type="ECO:0000313" key="3">
    <source>
        <dbReference type="Proteomes" id="UP000649604"/>
    </source>
</evidence>
<dbReference type="AlphaFoldDB" id="A0A9D5JTW9"/>
<dbReference type="PANTHER" id="PTHR12110">
    <property type="entry name" value="HYDROXYPYRUVATE ISOMERASE"/>
    <property type="match status" value="1"/>
</dbReference>
<name>A0A9D5JTW9_9BACT</name>
<evidence type="ECO:0000313" key="2">
    <source>
        <dbReference type="EMBL" id="MBD3324168.1"/>
    </source>
</evidence>
<dbReference type="InterPro" id="IPR036237">
    <property type="entry name" value="Xyl_isomerase-like_sf"/>
</dbReference>
<gene>
    <name evidence="2" type="ORF">GF339_06260</name>
</gene>